<organism evidence="1 4">
    <name type="scientific">Acetivibrio clariflavus (strain DSM 19732 / NBRC 101661 / EBR45)</name>
    <name type="common">Clostridium clariflavum</name>
    <dbReference type="NCBI Taxonomy" id="720554"/>
    <lineage>
        <taxon>Bacteria</taxon>
        <taxon>Bacillati</taxon>
        <taxon>Bacillota</taxon>
        <taxon>Clostridia</taxon>
        <taxon>Eubacteriales</taxon>
        <taxon>Oscillospiraceae</taxon>
        <taxon>Acetivibrio</taxon>
    </lineage>
</organism>
<reference evidence="4" key="1">
    <citation type="submission" date="2011-12" db="EMBL/GenBank/DDBJ databases">
        <title>Complete sequence of Clostridium clariflavum DSM 19732.</title>
        <authorList>
            <consortium name="US DOE Joint Genome Institute"/>
            <person name="Lucas S."/>
            <person name="Han J."/>
            <person name="Lapidus A."/>
            <person name="Cheng J.-F."/>
            <person name="Goodwin L."/>
            <person name="Pitluck S."/>
            <person name="Peters L."/>
            <person name="Teshima H."/>
            <person name="Detter J.C."/>
            <person name="Han C."/>
            <person name="Tapia R."/>
            <person name="Land M."/>
            <person name="Hauser L."/>
            <person name="Kyrpides N."/>
            <person name="Ivanova N."/>
            <person name="Pagani I."/>
            <person name="Kitzmiller T."/>
            <person name="Lynd L."/>
            <person name="Izquierdo J."/>
            <person name="Woyke T."/>
        </authorList>
    </citation>
    <scope>NUCLEOTIDE SEQUENCE [LARGE SCALE GENOMIC DNA]</scope>
    <source>
        <strain evidence="4">DSM 19732 / NBRC 101661 / EBR45</strain>
    </source>
</reference>
<name>G8LW62_ACECE</name>
<dbReference type="EMBL" id="CP003065">
    <property type="protein sequence ID" value="AEV69936.1"/>
    <property type="molecule type" value="Genomic_DNA"/>
</dbReference>
<dbReference type="EMBL" id="CP003065">
    <property type="protein sequence ID" value="AEV69709.1"/>
    <property type="molecule type" value="Genomic_DNA"/>
</dbReference>
<dbReference type="HOGENOM" id="CLU_032890_1_0_9"/>
<gene>
    <name evidence="1" type="ordered locus">Clocl_3187</name>
    <name evidence="2" type="ordered locus">Clocl_3441</name>
    <name evidence="3" type="ordered locus">Clocl_4071</name>
</gene>
<dbReference type="STRING" id="720554.Clocl_3187"/>
<dbReference type="KEGG" id="ccl:Clocl_3441"/>
<protein>
    <recommendedName>
        <fullName evidence="5">Transposase DDE domain-containing protein</fullName>
    </recommendedName>
</protein>
<evidence type="ECO:0000313" key="3">
    <source>
        <dbReference type="EMBL" id="AEV70506.1"/>
    </source>
</evidence>
<dbReference type="KEGG" id="ccl:Clocl_4071"/>
<dbReference type="KEGG" id="ccl:Clocl_3187"/>
<accession>G8LW62</accession>
<evidence type="ECO:0008006" key="5">
    <source>
        <dbReference type="Google" id="ProtNLM"/>
    </source>
</evidence>
<evidence type="ECO:0000313" key="4">
    <source>
        <dbReference type="Proteomes" id="UP000005435"/>
    </source>
</evidence>
<reference evidence="1" key="2">
    <citation type="submission" date="2011-12" db="EMBL/GenBank/DDBJ databases">
        <authorList>
            <consortium name="US DOE Joint Genome Institute"/>
            <person name="Lucas S."/>
            <person name="Han J."/>
            <person name="Lapidus A."/>
            <person name="Cheng J.-F."/>
            <person name="Goodwin L."/>
            <person name="Pitluck S."/>
            <person name="Peters L."/>
            <person name="Teshima H."/>
            <person name="Detter J.C."/>
            <person name="Han C."/>
            <person name="Tapia R."/>
            <person name="Land M."/>
            <person name="Hauser L."/>
            <person name="Kyrpides N."/>
            <person name="Ivanova N."/>
            <person name="Pagani I."/>
            <person name="Kitzmiller T."/>
            <person name="Lynd L."/>
            <person name="Izquierdo J."/>
            <person name="Woyke T."/>
        </authorList>
    </citation>
    <scope>NUCLEOTIDE SEQUENCE</scope>
    <source>
        <strain evidence="1">DSM 19732</strain>
    </source>
</reference>
<proteinExistence type="predicted"/>
<reference evidence="1 4" key="3">
    <citation type="journal article" date="2012" name="Stand. Genomic Sci.">
        <title>Complete Genome Sequence of Clostridium clariflavum DSM 19732.</title>
        <authorList>
            <person name="Izquierdo J.A."/>
            <person name="Goodwin L."/>
            <person name="Davenport K.W."/>
            <person name="Teshima H."/>
            <person name="Bruce D."/>
            <person name="Detter C."/>
            <person name="Tapia R."/>
            <person name="Han S."/>
            <person name="Land M."/>
            <person name="Hauser L."/>
            <person name="Jeffries C.D."/>
            <person name="Han J."/>
            <person name="Pitluck S."/>
            <person name="Nolan M."/>
            <person name="Chen A."/>
            <person name="Huntemann M."/>
            <person name="Mavromatis K."/>
            <person name="Mikhailova N."/>
            <person name="Liolios K."/>
            <person name="Woyke T."/>
            <person name="Lynd L.R."/>
        </authorList>
    </citation>
    <scope>NUCLEOTIDE SEQUENCE [LARGE SCALE GENOMIC DNA]</scope>
    <source>
        <strain evidence="1">DSM 19732</strain>
        <strain evidence="4">DSM 19732 / NBRC 101661 / EBR45</strain>
    </source>
</reference>
<dbReference type="AlphaFoldDB" id="G8LW62"/>
<dbReference type="eggNOG" id="COG3039">
    <property type="taxonomic scope" value="Bacteria"/>
</dbReference>
<dbReference type="Proteomes" id="UP000005435">
    <property type="component" value="Chromosome"/>
</dbReference>
<evidence type="ECO:0000313" key="1">
    <source>
        <dbReference type="EMBL" id="AEV69709.1"/>
    </source>
</evidence>
<keyword evidence="4" id="KW-1185">Reference proteome</keyword>
<evidence type="ECO:0000313" key="2">
    <source>
        <dbReference type="EMBL" id="AEV69936.1"/>
    </source>
</evidence>
<dbReference type="EMBL" id="CP003065">
    <property type="protein sequence ID" value="AEV70506.1"/>
    <property type="molecule type" value="Genomic_DNA"/>
</dbReference>
<sequence>MLRNFESHTSYQENLKLHLLLFWETDRGRVTDMEKSISKLYLLNLDPLLPIIKPLYSNTGCPAKNQLGIIRSLILMLDQKHHGITNWAKKVANDPLLCAICGFQYGKAPSVGSYYDFIKRLWKASHKIHVARKKKLRPFKPKPRKKLKAGQKLKPKHNGIVKKFARIAMRDALPEYRPEQIFQEFLARCVVDVSAKMGILGDVQKLSVAGDGTPFYSGASHYGTKVCDCKKHGVYDCKCPRRYSDPDARWGWDSYREQWFYGDTLFNITASDSPYDLPIYLRKAQASRHDSILAVFAMSEVRKLYPDLCIRNFIADGAMDNYPTYELMYHWNIIPFIPLDAKTKQTLTKLPPGIICLDDQGRPICKGGIPYEDCGYSYPKGIKYRCYFDCHDIEKPCQCTDSPYGRTVYLKPKDDFRLITPVPRGSEAFNEKFKTRTSVERSHKRLFEDYDIEEYKARSSRQRFALATFAAVNVHLDAWVKHTGFSIIPLLEELSGKAA</sequence>